<reference evidence="3" key="1">
    <citation type="submission" date="2020-12" db="EMBL/GenBank/DDBJ databases">
        <title>Genomic characterization of non-nitrogen-fixing Frankia strains.</title>
        <authorList>
            <person name="Carlos-Shanley C."/>
            <person name="Guerra T."/>
            <person name="Hahn D."/>
        </authorList>
    </citation>
    <scope>NUCLEOTIDE SEQUENCE</scope>
    <source>
        <strain evidence="3">CN6</strain>
    </source>
</reference>
<dbReference type="InterPro" id="IPR032466">
    <property type="entry name" value="Metal_Hydrolase"/>
</dbReference>
<dbReference type="GO" id="GO:0019748">
    <property type="term" value="P:secondary metabolic process"/>
    <property type="evidence" value="ECO:0007669"/>
    <property type="project" value="TreeGrafter"/>
</dbReference>
<feature type="domain" description="Amidohydrolase-related" evidence="2">
    <location>
        <begin position="96"/>
        <end position="346"/>
    </location>
</feature>
<dbReference type="InterPro" id="IPR006680">
    <property type="entry name" value="Amidohydro-rel"/>
</dbReference>
<dbReference type="PANTHER" id="PTHR21240">
    <property type="entry name" value="2-AMINO-3-CARBOXYLMUCONATE-6-SEMIALDEHYDE DECARBOXYLASE"/>
    <property type="match status" value="1"/>
</dbReference>
<evidence type="ECO:0000313" key="4">
    <source>
        <dbReference type="Proteomes" id="UP000604475"/>
    </source>
</evidence>
<dbReference type="PANTHER" id="PTHR21240:SF28">
    <property type="entry name" value="ISO-OROTATE DECARBOXYLASE (EUROFUNG)"/>
    <property type="match status" value="1"/>
</dbReference>
<protein>
    <submittedName>
        <fullName evidence="3">Amidohydrolase family protein</fullName>
    </submittedName>
</protein>
<organism evidence="3 4">
    <name type="scientific">Frankia nepalensis</name>
    <dbReference type="NCBI Taxonomy" id="1836974"/>
    <lineage>
        <taxon>Bacteria</taxon>
        <taxon>Bacillati</taxon>
        <taxon>Actinomycetota</taxon>
        <taxon>Actinomycetes</taxon>
        <taxon>Frankiales</taxon>
        <taxon>Frankiaceae</taxon>
        <taxon>Frankia</taxon>
    </lineage>
</organism>
<dbReference type="GO" id="GO:0016787">
    <property type="term" value="F:hydrolase activity"/>
    <property type="evidence" value="ECO:0007669"/>
    <property type="project" value="InterPro"/>
</dbReference>
<dbReference type="InterPro" id="IPR032465">
    <property type="entry name" value="ACMSD"/>
</dbReference>
<dbReference type="GO" id="GO:0016831">
    <property type="term" value="F:carboxy-lyase activity"/>
    <property type="evidence" value="ECO:0007669"/>
    <property type="project" value="InterPro"/>
</dbReference>
<dbReference type="Gene3D" id="3.20.20.140">
    <property type="entry name" value="Metal-dependent hydrolases"/>
    <property type="match status" value="1"/>
</dbReference>
<name>A0A937REJ1_9ACTN</name>
<dbReference type="RefSeq" id="WP_203002296.1">
    <property type="nucleotide sequence ID" value="NZ_JADWYU010000099.1"/>
</dbReference>
<comment type="caution">
    <text evidence="3">The sequence shown here is derived from an EMBL/GenBank/DDBJ whole genome shotgun (WGS) entry which is preliminary data.</text>
</comment>
<gene>
    <name evidence="3" type="ORF">I7412_09545</name>
</gene>
<keyword evidence="4" id="KW-1185">Reference proteome</keyword>
<evidence type="ECO:0000259" key="2">
    <source>
        <dbReference type="Pfam" id="PF04909"/>
    </source>
</evidence>
<dbReference type="Proteomes" id="UP000604475">
    <property type="component" value="Unassembled WGS sequence"/>
</dbReference>
<dbReference type="GO" id="GO:0005737">
    <property type="term" value="C:cytoplasm"/>
    <property type="evidence" value="ECO:0007669"/>
    <property type="project" value="TreeGrafter"/>
</dbReference>
<dbReference type="EMBL" id="JAEACQ010000160">
    <property type="protein sequence ID" value="MBL7627409.1"/>
    <property type="molecule type" value="Genomic_DNA"/>
</dbReference>
<accession>A0A937REJ1</accession>
<dbReference type="Pfam" id="PF04909">
    <property type="entry name" value="Amidohydro_2"/>
    <property type="match status" value="1"/>
</dbReference>
<evidence type="ECO:0000256" key="1">
    <source>
        <dbReference type="ARBA" id="ARBA00023239"/>
    </source>
</evidence>
<sequence length="346" mass="38567">MTHEQVKYHLPSRLHEAYDKASGDYEARMNRGAGAANRAGAKGGQASSASNAVFGRKAYYDPVARLEDMDTDGVEAEVLYSEVSAFRYLASVEGGVDETVQAFNDALADFASTDPNRLIVSYQIPIHDIDLAVREVQRVAAKGGKSLQMPVFPSEFKLPEYFDERYAPLFSAIEETGLPICFHIGLNTNLADLFMRDPTPNKGIAVPLVPLMTAEALGMIIMGGVLERHPRLKVVFVEPGLAWVAWWLETVDDMVRRQGYKFPAIKEMPSEYYYRNVFLTFIDESVGLQRVRDLLGVNNIIWSTDFPHPVTSWPNSRAVVDKIFTGIPAEERKAMVSGNAARVWNL</sequence>
<evidence type="ECO:0000313" key="3">
    <source>
        <dbReference type="EMBL" id="MBL7627409.1"/>
    </source>
</evidence>
<proteinExistence type="predicted"/>
<dbReference type="SUPFAM" id="SSF51556">
    <property type="entry name" value="Metallo-dependent hydrolases"/>
    <property type="match status" value="1"/>
</dbReference>
<keyword evidence="1" id="KW-0456">Lyase</keyword>
<dbReference type="AlphaFoldDB" id="A0A937REJ1"/>